<dbReference type="STRING" id="1503961.SAMN05421736_101698"/>
<feature type="transmembrane region" description="Helical" evidence="1">
    <location>
        <begin position="331"/>
        <end position="350"/>
    </location>
</feature>
<sequence>MKAEKQRSEFYTNKKSKKELGVDGHGIQKTMRYYHYLGDGLAQIAYNSITGLVAMLTYFYTDKIGLAAGTVGTMMLVTKIFDAFSDLGMGKLVDITKSKYGKARPWLLWTAIPTMLAIILLFTVPANASDAVKNTYAFITILFVNAVILTAIAIPYGSMMAMRTRSSEERGKMGIIRTVFGYFIGMAIAVALIPFTNFLGGDQRAWIIVAIILGIISAISLLITFFASKEVSTVAGKNKEEKAEEKNIPFWTSLKLLFKNKYWVIMLVAQLIINIVFALSGSTGVYYAKYIIGDENLVAIMGAIGIIPVIIGFAILAPLIKKFGPAKTVRIGLVIGIVASIIRCFFPYSFMATLVLGAFTTFATIPIMALTGVLTNNTVEYGQWKHGKRIVGMTNSATSYGAKVGNGVGVAMVGWILAFGSYNGTLEVQPQSAIYSILTLTIYIPLICFIITYFLLRKYDLDQKYPQIVKDLEKTEGAH</sequence>
<keyword evidence="1" id="KW-0472">Membrane</keyword>
<protein>
    <submittedName>
        <fullName evidence="2">Glycoside/pentoside/hexuronide:cation symporter, GPH family</fullName>
    </submittedName>
</protein>
<dbReference type="InterPro" id="IPR036259">
    <property type="entry name" value="MFS_trans_sf"/>
</dbReference>
<dbReference type="Proteomes" id="UP000198935">
    <property type="component" value="Unassembled WGS sequence"/>
</dbReference>
<dbReference type="SUPFAM" id="SSF103473">
    <property type="entry name" value="MFS general substrate transporter"/>
    <property type="match status" value="1"/>
</dbReference>
<proteinExistence type="predicted"/>
<dbReference type="EMBL" id="FNPI01000001">
    <property type="protein sequence ID" value="SDY21988.1"/>
    <property type="molecule type" value="Genomic_DNA"/>
</dbReference>
<keyword evidence="1" id="KW-0812">Transmembrane</keyword>
<feature type="transmembrane region" description="Helical" evidence="1">
    <location>
        <begin position="179"/>
        <end position="199"/>
    </location>
</feature>
<keyword evidence="1" id="KW-1133">Transmembrane helix</keyword>
<dbReference type="GO" id="GO:0006814">
    <property type="term" value="P:sodium ion transport"/>
    <property type="evidence" value="ECO:0007669"/>
    <property type="project" value="InterPro"/>
</dbReference>
<feature type="transmembrane region" description="Helical" evidence="1">
    <location>
        <begin position="262"/>
        <end position="287"/>
    </location>
</feature>
<feature type="transmembrane region" description="Helical" evidence="1">
    <location>
        <begin position="106"/>
        <end position="124"/>
    </location>
</feature>
<feature type="transmembrane region" description="Helical" evidence="1">
    <location>
        <begin position="66"/>
        <end position="85"/>
    </location>
</feature>
<feature type="transmembrane region" description="Helical" evidence="1">
    <location>
        <begin position="41"/>
        <end position="60"/>
    </location>
</feature>
<dbReference type="OrthoDB" id="9764596at2"/>
<keyword evidence="3" id="KW-1185">Reference proteome</keyword>
<feature type="transmembrane region" description="Helical" evidence="1">
    <location>
        <begin position="434"/>
        <end position="456"/>
    </location>
</feature>
<gene>
    <name evidence="2" type="ORF">SAMN05421736_101698</name>
</gene>
<name>A0A1H3I4E2_9BACI</name>
<feature type="transmembrane region" description="Helical" evidence="1">
    <location>
        <begin position="136"/>
        <end position="158"/>
    </location>
</feature>
<accession>A0A1H3I4E2</accession>
<reference evidence="2" key="1">
    <citation type="submission" date="2016-10" db="EMBL/GenBank/DDBJ databases">
        <authorList>
            <person name="de Groot N.N."/>
        </authorList>
    </citation>
    <scope>NUCLEOTIDE SEQUENCE [LARGE SCALE GENOMIC DNA]</scope>
    <source>
        <strain evidence="2">SP</strain>
    </source>
</reference>
<dbReference type="PANTHER" id="PTHR11328">
    <property type="entry name" value="MAJOR FACILITATOR SUPERFAMILY DOMAIN-CONTAINING PROTEIN"/>
    <property type="match status" value="1"/>
</dbReference>
<dbReference type="InterPro" id="IPR039672">
    <property type="entry name" value="MFS_2"/>
</dbReference>
<dbReference type="NCBIfam" id="TIGR00792">
    <property type="entry name" value="gph"/>
    <property type="match status" value="1"/>
</dbReference>
<evidence type="ECO:0000313" key="2">
    <source>
        <dbReference type="EMBL" id="SDY21988.1"/>
    </source>
</evidence>
<dbReference type="GO" id="GO:0005886">
    <property type="term" value="C:plasma membrane"/>
    <property type="evidence" value="ECO:0007669"/>
    <property type="project" value="TreeGrafter"/>
</dbReference>
<dbReference type="GO" id="GO:0008643">
    <property type="term" value="P:carbohydrate transport"/>
    <property type="evidence" value="ECO:0007669"/>
    <property type="project" value="InterPro"/>
</dbReference>
<dbReference type="PANTHER" id="PTHR11328:SF24">
    <property type="entry name" value="MAJOR FACILITATOR SUPERFAMILY (MFS) PROFILE DOMAIN-CONTAINING PROTEIN"/>
    <property type="match status" value="1"/>
</dbReference>
<dbReference type="AlphaFoldDB" id="A0A1H3I4E2"/>
<feature type="transmembrane region" description="Helical" evidence="1">
    <location>
        <begin position="299"/>
        <end position="319"/>
    </location>
</feature>
<feature type="transmembrane region" description="Helical" evidence="1">
    <location>
        <begin position="400"/>
        <end position="422"/>
    </location>
</feature>
<dbReference type="Pfam" id="PF13347">
    <property type="entry name" value="MFS_2"/>
    <property type="match status" value="1"/>
</dbReference>
<feature type="transmembrane region" description="Helical" evidence="1">
    <location>
        <begin position="205"/>
        <end position="227"/>
    </location>
</feature>
<evidence type="ECO:0000256" key="1">
    <source>
        <dbReference type="SAM" id="Phobius"/>
    </source>
</evidence>
<evidence type="ECO:0000313" key="3">
    <source>
        <dbReference type="Proteomes" id="UP000198935"/>
    </source>
</evidence>
<dbReference type="Gene3D" id="1.20.1250.20">
    <property type="entry name" value="MFS general substrate transporter like domains"/>
    <property type="match status" value="1"/>
</dbReference>
<feature type="transmembrane region" description="Helical" evidence="1">
    <location>
        <begin position="356"/>
        <end position="379"/>
    </location>
</feature>
<dbReference type="InterPro" id="IPR001927">
    <property type="entry name" value="Na/Gal_symport"/>
</dbReference>
<organism evidence="2 3">
    <name type="scientific">Evansella caseinilytica</name>
    <dbReference type="NCBI Taxonomy" id="1503961"/>
    <lineage>
        <taxon>Bacteria</taxon>
        <taxon>Bacillati</taxon>
        <taxon>Bacillota</taxon>
        <taxon>Bacilli</taxon>
        <taxon>Bacillales</taxon>
        <taxon>Bacillaceae</taxon>
        <taxon>Evansella</taxon>
    </lineage>
</organism>
<dbReference type="GO" id="GO:0015293">
    <property type="term" value="F:symporter activity"/>
    <property type="evidence" value="ECO:0007669"/>
    <property type="project" value="InterPro"/>
</dbReference>